<evidence type="ECO:0000256" key="6">
    <source>
        <dbReference type="SAM" id="Phobius"/>
    </source>
</evidence>
<dbReference type="InterPro" id="IPR013525">
    <property type="entry name" value="ABC2_TM"/>
</dbReference>
<evidence type="ECO:0000313" key="9">
    <source>
        <dbReference type="Proteomes" id="UP000824076"/>
    </source>
</evidence>
<evidence type="ECO:0000256" key="4">
    <source>
        <dbReference type="ARBA" id="ARBA00022989"/>
    </source>
</evidence>
<sequence length="402" mass="45159">MKAINKFFSDVFKVWKNEFRPIFKDKGILIFLFLVPLAYPIVYALIYNPELSRDVPVAIVDLDRSDKSRDLCRMIDASESTEIAGYAADMQEARRMLDEKKAYGIVRIESDFSKQIARGEQSAVTLFCDMSLLIRYKSMLIGLTDATMAMGGKIQVETMSALGAEAPKIPATVTSSYVPLGNPEQGFATFLLPGILVLIVQQTLLLAICMNGGAIYEHRRRYGGMDPFDTVRSGAVSRLLGKALAYLTVYIIPLLYLLVIMPWVFSYPQLGDLLDIVLLAIPYILAVSFFGMSLQVFVREREASFVVIVFTSVIFLFLSGIPWPIYDMPAVYKFVGGCCPSTWAMQAFVRMNANGATLADVATEYRMLWLCAIAYFFIALAVNKFSRYGMFFRRHSSKHQTN</sequence>
<dbReference type="PANTHER" id="PTHR30294:SF46">
    <property type="entry name" value="ABC TRANSPORTER PERMEASE"/>
    <property type="match status" value="1"/>
</dbReference>
<feature type="transmembrane region" description="Helical" evidence="6">
    <location>
        <begin position="190"/>
        <end position="216"/>
    </location>
</feature>
<evidence type="ECO:0000256" key="3">
    <source>
        <dbReference type="ARBA" id="ARBA00022692"/>
    </source>
</evidence>
<feature type="transmembrane region" description="Helical" evidence="6">
    <location>
        <begin position="367"/>
        <end position="385"/>
    </location>
</feature>
<feature type="transmembrane region" description="Helical" evidence="6">
    <location>
        <begin position="28"/>
        <end position="46"/>
    </location>
</feature>
<dbReference type="GO" id="GO:0005886">
    <property type="term" value="C:plasma membrane"/>
    <property type="evidence" value="ECO:0007669"/>
    <property type="project" value="UniProtKB-SubCell"/>
</dbReference>
<dbReference type="AlphaFoldDB" id="A0A9D1INF0"/>
<evidence type="ECO:0000313" key="8">
    <source>
        <dbReference type="EMBL" id="HIU39199.1"/>
    </source>
</evidence>
<reference evidence="8" key="1">
    <citation type="submission" date="2020-10" db="EMBL/GenBank/DDBJ databases">
        <authorList>
            <person name="Gilroy R."/>
        </authorList>
    </citation>
    <scope>NUCLEOTIDE SEQUENCE</scope>
    <source>
        <strain evidence="8">17073</strain>
    </source>
</reference>
<evidence type="ECO:0000259" key="7">
    <source>
        <dbReference type="Pfam" id="PF12698"/>
    </source>
</evidence>
<proteinExistence type="predicted"/>
<dbReference type="Pfam" id="PF12698">
    <property type="entry name" value="ABC2_membrane_3"/>
    <property type="match status" value="1"/>
</dbReference>
<reference evidence="8" key="2">
    <citation type="journal article" date="2021" name="PeerJ">
        <title>Extensive microbial diversity within the chicken gut microbiome revealed by metagenomics and culture.</title>
        <authorList>
            <person name="Gilroy R."/>
            <person name="Ravi A."/>
            <person name="Getino M."/>
            <person name="Pursley I."/>
            <person name="Horton D.L."/>
            <person name="Alikhan N.F."/>
            <person name="Baker D."/>
            <person name="Gharbi K."/>
            <person name="Hall N."/>
            <person name="Watson M."/>
            <person name="Adriaenssens E.M."/>
            <person name="Foster-Nyarko E."/>
            <person name="Jarju S."/>
            <person name="Secka A."/>
            <person name="Antonio M."/>
            <person name="Oren A."/>
            <person name="Chaudhuri R.R."/>
            <person name="La Ragione R."/>
            <person name="Hildebrand F."/>
            <person name="Pallen M.J."/>
        </authorList>
    </citation>
    <scope>NUCLEOTIDE SEQUENCE</scope>
    <source>
        <strain evidence="8">17073</strain>
    </source>
</reference>
<organism evidence="8 9">
    <name type="scientific">Candidatus Limisoma intestinavium</name>
    <dbReference type="NCBI Taxonomy" id="2840856"/>
    <lineage>
        <taxon>Bacteria</taxon>
        <taxon>Pseudomonadati</taxon>
        <taxon>Bacteroidota</taxon>
        <taxon>Bacteroidia</taxon>
        <taxon>Bacteroidales</taxon>
        <taxon>Candidatus Limisoma</taxon>
    </lineage>
</organism>
<dbReference type="EMBL" id="DVMS01000171">
    <property type="protein sequence ID" value="HIU39199.1"/>
    <property type="molecule type" value="Genomic_DNA"/>
</dbReference>
<dbReference type="Proteomes" id="UP000824076">
    <property type="component" value="Unassembled WGS sequence"/>
</dbReference>
<gene>
    <name evidence="8" type="ORF">IAD18_06000</name>
</gene>
<dbReference type="PANTHER" id="PTHR30294">
    <property type="entry name" value="MEMBRANE COMPONENT OF ABC TRANSPORTER YHHJ-RELATED"/>
    <property type="match status" value="1"/>
</dbReference>
<keyword evidence="3 6" id="KW-0812">Transmembrane</keyword>
<keyword evidence="4 6" id="KW-1133">Transmembrane helix</keyword>
<protein>
    <submittedName>
        <fullName evidence="8">ABC transporter permease</fullName>
    </submittedName>
</protein>
<keyword evidence="5 6" id="KW-0472">Membrane</keyword>
<feature type="transmembrane region" description="Helical" evidence="6">
    <location>
        <begin position="243"/>
        <end position="264"/>
    </location>
</feature>
<comment type="caution">
    <text evidence="8">The sequence shown here is derived from an EMBL/GenBank/DDBJ whole genome shotgun (WGS) entry which is preliminary data.</text>
</comment>
<comment type="subcellular location">
    <subcellularLocation>
        <location evidence="1">Cell membrane</location>
        <topology evidence="1">Multi-pass membrane protein</topology>
    </subcellularLocation>
</comment>
<dbReference type="GO" id="GO:0140359">
    <property type="term" value="F:ABC-type transporter activity"/>
    <property type="evidence" value="ECO:0007669"/>
    <property type="project" value="InterPro"/>
</dbReference>
<feature type="domain" description="ABC-2 type transporter transmembrane" evidence="7">
    <location>
        <begin position="26"/>
        <end position="380"/>
    </location>
</feature>
<name>A0A9D1INF0_9BACT</name>
<dbReference type="InterPro" id="IPR051449">
    <property type="entry name" value="ABC-2_transporter_component"/>
</dbReference>
<evidence type="ECO:0000256" key="1">
    <source>
        <dbReference type="ARBA" id="ARBA00004651"/>
    </source>
</evidence>
<accession>A0A9D1INF0</accession>
<evidence type="ECO:0000256" key="5">
    <source>
        <dbReference type="ARBA" id="ARBA00023136"/>
    </source>
</evidence>
<dbReference type="Gene3D" id="3.40.1710.10">
    <property type="entry name" value="abc type-2 transporter like domain"/>
    <property type="match status" value="1"/>
</dbReference>
<feature type="transmembrane region" description="Helical" evidence="6">
    <location>
        <begin position="276"/>
        <end position="298"/>
    </location>
</feature>
<evidence type="ECO:0000256" key="2">
    <source>
        <dbReference type="ARBA" id="ARBA00022475"/>
    </source>
</evidence>
<feature type="transmembrane region" description="Helical" evidence="6">
    <location>
        <begin position="305"/>
        <end position="326"/>
    </location>
</feature>
<keyword evidence="2" id="KW-1003">Cell membrane</keyword>